<accession>A0A9P8Y2P8</accession>
<reference evidence="1" key="1">
    <citation type="journal article" date="2021" name="Nat. Commun.">
        <title>Genetic determinants of endophytism in the Arabidopsis root mycobiome.</title>
        <authorList>
            <person name="Mesny F."/>
            <person name="Miyauchi S."/>
            <person name="Thiergart T."/>
            <person name="Pickel B."/>
            <person name="Atanasova L."/>
            <person name="Karlsson M."/>
            <person name="Huettel B."/>
            <person name="Barry K.W."/>
            <person name="Haridas S."/>
            <person name="Chen C."/>
            <person name="Bauer D."/>
            <person name="Andreopoulos W."/>
            <person name="Pangilinan J."/>
            <person name="LaButti K."/>
            <person name="Riley R."/>
            <person name="Lipzen A."/>
            <person name="Clum A."/>
            <person name="Drula E."/>
            <person name="Henrissat B."/>
            <person name="Kohler A."/>
            <person name="Grigoriev I.V."/>
            <person name="Martin F.M."/>
            <person name="Hacquard S."/>
        </authorList>
    </citation>
    <scope>NUCLEOTIDE SEQUENCE</scope>
    <source>
        <strain evidence="1">MPI-CAGE-CH-0230</strain>
    </source>
</reference>
<sequence length="156" mass="16851">MSTNAAFLGVPPSPSRKASRIFCVVRIIGKVRAARKLCIARLCMGYAVASMSARAQRKRMSIAMPREPRLMPLRKSAFRAPAIAALLACLPACLPACPGKHEARSSHQPRTPCANGPCSITTTSKKTWNFLVQGPNRIRSFLTSSRGRSDACIVAV</sequence>
<name>A0A9P8Y2P8_9PEZI</name>
<keyword evidence="2" id="KW-1185">Reference proteome</keyword>
<dbReference type="RefSeq" id="XP_046010894.1">
    <property type="nucleotide sequence ID" value="XM_046148464.1"/>
</dbReference>
<dbReference type="GeneID" id="70178010"/>
<comment type="caution">
    <text evidence="1">The sequence shown here is derived from an EMBL/GenBank/DDBJ whole genome shotgun (WGS) entry which is preliminary data.</text>
</comment>
<organism evidence="1 2">
    <name type="scientific">Microdochium trichocladiopsis</name>
    <dbReference type="NCBI Taxonomy" id="1682393"/>
    <lineage>
        <taxon>Eukaryota</taxon>
        <taxon>Fungi</taxon>
        <taxon>Dikarya</taxon>
        <taxon>Ascomycota</taxon>
        <taxon>Pezizomycotina</taxon>
        <taxon>Sordariomycetes</taxon>
        <taxon>Xylariomycetidae</taxon>
        <taxon>Xylariales</taxon>
        <taxon>Microdochiaceae</taxon>
        <taxon>Microdochium</taxon>
    </lineage>
</organism>
<dbReference type="AlphaFoldDB" id="A0A9P8Y2P8"/>
<dbReference type="Proteomes" id="UP000756346">
    <property type="component" value="Unassembled WGS sequence"/>
</dbReference>
<dbReference type="EMBL" id="JAGTJQ010000007">
    <property type="protein sequence ID" value="KAH7028095.1"/>
    <property type="molecule type" value="Genomic_DNA"/>
</dbReference>
<gene>
    <name evidence="1" type="ORF">B0I36DRAFT_147088</name>
</gene>
<proteinExistence type="predicted"/>
<evidence type="ECO:0000313" key="1">
    <source>
        <dbReference type="EMBL" id="KAH7028095.1"/>
    </source>
</evidence>
<protein>
    <submittedName>
        <fullName evidence="1">Uncharacterized protein</fullName>
    </submittedName>
</protein>
<evidence type="ECO:0000313" key="2">
    <source>
        <dbReference type="Proteomes" id="UP000756346"/>
    </source>
</evidence>